<dbReference type="InterPro" id="IPR003475">
    <property type="entry name" value="Insect_Unk"/>
</dbReference>
<sequence>MSKLLVFLAFCCILMCQVLTQEASGRQFCDRLFANCLREQPTVGTRDDTVDLFNSYCGRNNRNWRKLTRCELVKASCIVTMVRCENGSCKNVADSLRLNKLHCFTLVRLNKYVVSRIKRKVLNESK</sequence>
<dbReference type="HOGENOM" id="CLU_121609_1_0_1"/>
<dbReference type="GO" id="GO:0042742">
    <property type="term" value="P:defense response to bacterium"/>
    <property type="evidence" value="ECO:0000250"/>
    <property type="project" value="FlyBase"/>
</dbReference>
<evidence type="ECO:0000313" key="2">
    <source>
        <dbReference type="EMBL" id="AAA74180.1"/>
    </source>
</evidence>
<protein>
    <submittedName>
        <fullName evidence="2">L71-6 protein</fullName>
    </submittedName>
</protein>
<dbReference type="ExpressionAtlas" id="Q24058">
    <property type="expression patterns" value="baseline and differential"/>
</dbReference>
<dbReference type="PIR" id="S62340">
    <property type="entry name" value="S62340"/>
</dbReference>
<evidence type="ECO:0000313" key="3">
    <source>
        <dbReference type="FlyBase" id="FBgn0004594"/>
    </source>
</evidence>
<dbReference type="EMBL" id="U23836">
    <property type="protein sequence ID" value="AAA74180.1"/>
    <property type="molecule type" value="Genomic_DNA"/>
</dbReference>
<dbReference type="AGR" id="FB:FBgn0004594"/>
<organism evidence="2">
    <name type="scientific">Drosophila melanogaster</name>
    <name type="common">Fruit fly</name>
    <dbReference type="NCBI Taxonomy" id="7227"/>
    <lineage>
        <taxon>Eukaryota</taxon>
        <taxon>Metazoa</taxon>
        <taxon>Ecdysozoa</taxon>
        <taxon>Arthropoda</taxon>
        <taxon>Hexapoda</taxon>
        <taxon>Insecta</taxon>
        <taxon>Pterygota</taxon>
        <taxon>Neoptera</taxon>
        <taxon>Endopterygota</taxon>
        <taxon>Diptera</taxon>
        <taxon>Brachycera</taxon>
        <taxon>Muscomorpha</taxon>
        <taxon>Ephydroidea</taxon>
        <taxon>Drosophilidae</taxon>
        <taxon>Drosophila</taxon>
        <taxon>Sophophora</taxon>
    </lineage>
</organism>
<keyword evidence="1" id="KW-0732">Signal</keyword>
<dbReference type="FlyBase" id="FBgn0004594">
    <property type="gene designation" value="Eig71Eg"/>
</dbReference>
<dbReference type="GO" id="GO:0005576">
    <property type="term" value="C:extracellular region"/>
    <property type="evidence" value="ECO:0000255"/>
    <property type="project" value="FlyBase"/>
</dbReference>
<reference evidence="2" key="1">
    <citation type="journal article" date="1996" name="J. Mol. Biol.">
        <title>Molecular characterization of the 71E late puff in Drosophila melanogaster reveals a family of novel genes.</title>
        <authorList>
            <person name="Wright L.G."/>
            <person name="Chen T."/>
            <person name="Thummel C.S."/>
            <person name="Guild G.M."/>
        </authorList>
    </citation>
    <scope>NUCLEOTIDE SEQUENCE</scope>
    <source>
        <strain evidence="2">Canton-S</strain>
    </source>
</reference>
<feature type="chain" id="PRO_5004202163" evidence="1">
    <location>
        <begin position="21"/>
        <end position="126"/>
    </location>
</feature>
<dbReference type="AlphaFoldDB" id="Q24058"/>
<dbReference type="Pfam" id="PF02448">
    <property type="entry name" value="L71"/>
    <property type="match status" value="1"/>
</dbReference>
<gene>
    <name evidence="3" type="primary">Eig71Eg</name>
    <name evidence="2" type="synonym">L71-6</name>
    <name evidence="3" type="ORF">CG7336</name>
</gene>
<proteinExistence type="predicted"/>
<evidence type="ECO:0000256" key="1">
    <source>
        <dbReference type="SAM" id="SignalP"/>
    </source>
</evidence>
<accession>Q24058</accession>
<dbReference type="Bgee" id="FBgn0004594">
    <property type="expression patterns" value="Expressed in saliva-secreting gland and 3 other cell types or tissues"/>
</dbReference>
<dbReference type="VEuPathDB" id="VectorBase:FBgn0004594"/>
<dbReference type="PhylomeDB" id="Q24058"/>
<dbReference type="OrthoDB" id="7826426at2759"/>
<name>Q24058_DROME</name>
<feature type="signal peptide" evidence="1">
    <location>
        <begin position="1"/>
        <end position="20"/>
    </location>
</feature>